<accession>A0ABQ9GYQ6</accession>
<sequence length="107" mass="12211">MRVKRPPLFGTIPTCENPGATLSGIKPGLPRWQVSNLTTPPWPLRKELMMVKGVGRFGKGMEREKELEKVRRRVANWVKGKGRNRQDGEDDRNFRPPLMMKSWGGAL</sequence>
<organism evidence="3 4">
    <name type="scientific">Dryococelus australis</name>
    <dbReference type="NCBI Taxonomy" id="614101"/>
    <lineage>
        <taxon>Eukaryota</taxon>
        <taxon>Metazoa</taxon>
        <taxon>Ecdysozoa</taxon>
        <taxon>Arthropoda</taxon>
        <taxon>Hexapoda</taxon>
        <taxon>Insecta</taxon>
        <taxon>Pterygota</taxon>
        <taxon>Neoptera</taxon>
        <taxon>Polyneoptera</taxon>
        <taxon>Phasmatodea</taxon>
        <taxon>Verophasmatodea</taxon>
        <taxon>Anareolatae</taxon>
        <taxon>Phasmatidae</taxon>
        <taxon>Eurycanthinae</taxon>
        <taxon>Dryococelus</taxon>
    </lineage>
</organism>
<gene>
    <name evidence="2" type="ORF">PR048_021620</name>
    <name evidence="3" type="ORF">PR048_021621</name>
</gene>
<feature type="compositionally biased region" description="Basic and acidic residues" evidence="1">
    <location>
        <begin position="84"/>
        <end position="94"/>
    </location>
</feature>
<dbReference type="EMBL" id="JARBHB010000008">
    <property type="protein sequence ID" value="KAJ8877168.1"/>
    <property type="molecule type" value="Genomic_DNA"/>
</dbReference>
<dbReference type="EMBL" id="JARBHB010000008">
    <property type="protein sequence ID" value="KAJ8877167.1"/>
    <property type="molecule type" value="Genomic_DNA"/>
</dbReference>
<evidence type="ECO:0000313" key="3">
    <source>
        <dbReference type="EMBL" id="KAJ8877168.1"/>
    </source>
</evidence>
<comment type="caution">
    <text evidence="3">The sequence shown here is derived from an EMBL/GenBank/DDBJ whole genome shotgun (WGS) entry which is preliminary data.</text>
</comment>
<name>A0ABQ9GYQ6_9NEOP</name>
<proteinExistence type="predicted"/>
<evidence type="ECO:0000313" key="4">
    <source>
        <dbReference type="Proteomes" id="UP001159363"/>
    </source>
</evidence>
<protein>
    <submittedName>
        <fullName evidence="3">Uncharacterized protein</fullName>
    </submittedName>
</protein>
<reference evidence="3 4" key="1">
    <citation type="submission" date="2023-02" db="EMBL/GenBank/DDBJ databases">
        <title>LHISI_Scaffold_Assembly.</title>
        <authorList>
            <person name="Stuart O.P."/>
            <person name="Cleave R."/>
            <person name="Magrath M.J.L."/>
            <person name="Mikheyev A.S."/>
        </authorList>
    </citation>
    <scope>NUCLEOTIDE SEQUENCE [LARGE SCALE GENOMIC DNA]</scope>
    <source>
        <strain evidence="3">Daus_M_001</strain>
        <tissue evidence="3">Leg muscle</tissue>
    </source>
</reference>
<keyword evidence="4" id="KW-1185">Reference proteome</keyword>
<feature type="region of interest" description="Disordered" evidence="1">
    <location>
        <begin position="79"/>
        <end position="107"/>
    </location>
</feature>
<evidence type="ECO:0000256" key="1">
    <source>
        <dbReference type="SAM" id="MobiDB-lite"/>
    </source>
</evidence>
<evidence type="ECO:0000313" key="2">
    <source>
        <dbReference type="EMBL" id="KAJ8877167.1"/>
    </source>
</evidence>
<dbReference type="Proteomes" id="UP001159363">
    <property type="component" value="Chromosome 7"/>
</dbReference>